<dbReference type="OrthoDB" id="6500128at2759"/>
<evidence type="ECO:0000256" key="8">
    <source>
        <dbReference type="ARBA" id="ARBA00023136"/>
    </source>
</evidence>
<evidence type="ECO:0000259" key="11">
    <source>
        <dbReference type="PROSITE" id="PS50929"/>
    </source>
</evidence>
<dbReference type="InterPro" id="IPR036640">
    <property type="entry name" value="ABC1_TM_sf"/>
</dbReference>
<evidence type="ECO:0000256" key="2">
    <source>
        <dbReference type="ARBA" id="ARBA00009726"/>
    </source>
</evidence>
<keyword evidence="4 9" id="KW-0812">Transmembrane</keyword>
<keyword evidence="6" id="KW-0067">ATP-binding</keyword>
<evidence type="ECO:0000256" key="9">
    <source>
        <dbReference type="SAM" id="Phobius"/>
    </source>
</evidence>
<name>A0A395IUP8_9HELO</name>
<gene>
    <name evidence="12" type="ORF">DID88_002565</name>
</gene>
<protein>
    <recommendedName>
        <fullName evidence="11">ABC transmembrane type-1 domain-containing protein</fullName>
    </recommendedName>
</protein>
<evidence type="ECO:0000256" key="4">
    <source>
        <dbReference type="ARBA" id="ARBA00022692"/>
    </source>
</evidence>
<organism evidence="12 13">
    <name type="scientific">Monilinia fructigena</name>
    <dbReference type="NCBI Taxonomy" id="38457"/>
    <lineage>
        <taxon>Eukaryota</taxon>
        <taxon>Fungi</taxon>
        <taxon>Dikarya</taxon>
        <taxon>Ascomycota</taxon>
        <taxon>Pezizomycotina</taxon>
        <taxon>Leotiomycetes</taxon>
        <taxon>Helotiales</taxon>
        <taxon>Sclerotiniaceae</taxon>
        <taxon>Monilinia</taxon>
    </lineage>
</organism>
<dbReference type="InterPro" id="IPR050173">
    <property type="entry name" value="ABC_transporter_C-like"/>
</dbReference>
<dbReference type="GO" id="GO:0005524">
    <property type="term" value="F:ATP binding"/>
    <property type="evidence" value="ECO:0007669"/>
    <property type="project" value="UniProtKB-KW"/>
</dbReference>
<feature type="transmembrane region" description="Helical" evidence="9">
    <location>
        <begin position="82"/>
        <end position="104"/>
    </location>
</feature>
<evidence type="ECO:0000313" key="12">
    <source>
        <dbReference type="EMBL" id="RAL62079.1"/>
    </source>
</evidence>
<dbReference type="CDD" id="cd18604">
    <property type="entry name" value="ABC_6TM_VMR1_D2_like"/>
    <property type="match status" value="1"/>
</dbReference>
<keyword evidence="7 9" id="KW-1133">Transmembrane helix</keyword>
<accession>A0A395IUP8</accession>
<evidence type="ECO:0000256" key="5">
    <source>
        <dbReference type="ARBA" id="ARBA00022741"/>
    </source>
</evidence>
<evidence type="ECO:0000256" key="6">
    <source>
        <dbReference type="ARBA" id="ARBA00022840"/>
    </source>
</evidence>
<dbReference type="Gene3D" id="1.20.1560.10">
    <property type="entry name" value="ABC transporter type 1, transmembrane domain"/>
    <property type="match status" value="1"/>
</dbReference>
<dbReference type="PANTHER" id="PTHR24223">
    <property type="entry name" value="ATP-BINDING CASSETTE SUB-FAMILY C"/>
    <property type="match status" value="1"/>
</dbReference>
<proteinExistence type="inferred from homology"/>
<dbReference type="SUPFAM" id="SSF90123">
    <property type="entry name" value="ABC transporter transmembrane region"/>
    <property type="match status" value="1"/>
</dbReference>
<dbReference type="InterPro" id="IPR011527">
    <property type="entry name" value="ABC1_TM_dom"/>
</dbReference>
<keyword evidence="3" id="KW-0813">Transport</keyword>
<dbReference type="AlphaFoldDB" id="A0A395IUP8"/>
<sequence length="196" mass="21914">MSSILLALCVYIAILYLPGAREVKRLESTAKSPIFEQFGSALTGVGTIRAFDKTDIYIKSMWDKIDDHSTTFWHLWAFNRWMGWRMAFIGGFFATIVAIVIILIPSIDAALAGFALSFALAYGSTVIWTIRHYTNLELNMNAAERIIEYSNLKTESLEGADPPAAWPTEGRLEVNDLVVSYADDLPPVLKRSNFPS</sequence>
<keyword evidence="13" id="KW-1185">Reference proteome</keyword>
<keyword evidence="5" id="KW-0547">Nucleotide-binding</keyword>
<dbReference type="PROSITE" id="PS50929">
    <property type="entry name" value="ABC_TM1F"/>
    <property type="match status" value="1"/>
</dbReference>
<evidence type="ECO:0000313" key="13">
    <source>
        <dbReference type="Proteomes" id="UP000249056"/>
    </source>
</evidence>
<comment type="subcellular location">
    <subcellularLocation>
        <location evidence="1">Membrane</location>
        <topology evidence="1">Multi-pass membrane protein</topology>
    </subcellularLocation>
</comment>
<dbReference type="Proteomes" id="UP000249056">
    <property type="component" value="Unassembled WGS sequence"/>
</dbReference>
<feature type="transmembrane region" description="Helical" evidence="9">
    <location>
        <begin position="111"/>
        <end position="130"/>
    </location>
</feature>
<dbReference type="PANTHER" id="PTHR24223:SF456">
    <property type="entry name" value="MULTIDRUG RESISTANCE-ASSOCIATED PROTEIN LETHAL(2)03659"/>
    <property type="match status" value="1"/>
</dbReference>
<reference evidence="12 13" key="1">
    <citation type="submission" date="2018-06" db="EMBL/GenBank/DDBJ databases">
        <title>Genome Sequence of the Brown Rot Fungal Pathogen Monilinia fructigena.</title>
        <authorList>
            <person name="Landi L."/>
            <person name="De Miccolis Angelini R.M."/>
            <person name="Pollastro S."/>
            <person name="Abate D."/>
            <person name="Faretra F."/>
            <person name="Romanazzi G."/>
        </authorList>
    </citation>
    <scope>NUCLEOTIDE SEQUENCE [LARGE SCALE GENOMIC DNA]</scope>
    <source>
        <strain evidence="12 13">Mfrg269</strain>
    </source>
</reference>
<dbReference type="GO" id="GO:0016020">
    <property type="term" value="C:membrane"/>
    <property type="evidence" value="ECO:0007669"/>
    <property type="project" value="UniProtKB-SubCell"/>
</dbReference>
<feature type="signal peptide" evidence="10">
    <location>
        <begin position="1"/>
        <end position="20"/>
    </location>
</feature>
<dbReference type="GO" id="GO:0140359">
    <property type="term" value="F:ABC-type transporter activity"/>
    <property type="evidence" value="ECO:0007669"/>
    <property type="project" value="InterPro"/>
</dbReference>
<feature type="chain" id="PRO_5017275092" description="ABC transmembrane type-1 domain-containing protein" evidence="10">
    <location>
        <begin position="21"/>
        <end position="196"/>
    </location>
</feature>
<comment type="caution">
    <text evidence="12">The sequence shown here is derived from an EMBL/GenBank/DDBJ whole genome shotgun (WGS) entry which is preliminary data.</text>
</comment>
<evidence type="ECO:0000256" key="1">
    <source>
        <dbReference type="ARBA" id="ARBA00004141"/>
    </source>
</evidence>
<evidence type="ECO:0000256" key="10">
    <source>
        <dbReference type="SAM" id="SignalP"/>
    </source>
</evidence>
<comment type="similarity">
    <text evidence="2">Belongs to the ABC transporter superfamily. ABCC family. Conjugate transporter (TC 3.A.1.208) subfamily.</text>
</comment>
<dbReference type="EMBL" id="QKRW01000026">
    <property type="protein sequence ID" value="RAL62079.1"/>
    <property type="molecule type" value="Genomic_DNA"/>
</dbReference>
<dbReference type="Pfam" id="PF00664">
    <property type="entry name" value="ABC_membrane"/>
    <property type="match status" value="1"/>
</dbReference>
<keyword evidence="10" id="KW-0732">Signal</keyword>
<keyword evidence="8 9" id="KW-0472">Membrane</keyword>
<evidence type="ECO:0000256" key="7">
    <source>
        <dbReference type="ARBA" id="ARBA00022989"/>
    </source>
</evidence>
<evidence type="ECO:0000256" key="3">
    <source>
        <dbReference type="ARBA" id="ARBA00022448"/>
    </source>
</evidence>
<feature type="domain" description="ABC transmembrane type-1" evidence="11">
    <location>
        <begin position="1"/>
        <end position="138"/>
    </location>
</feature>